<dbReference type="SUPFAM" id="SSF63491">
    <property type="entry name" value="BAG domain"/>
    <property type="match status" value="1"/>
</dbReference>
<dbReference type="PANTHER" id="PTHR33322:SF4">
    <property type="entry name" value="BAG DOMAIN CONTAINING PROTEIN, EXPRESSED"/>
    <property type="match status" value="1"/>
</dbReference>
<organism evidence="4">
    <name type="scientific">Sorghum bicolor</name>
    <name type="common">Sorghum</name>
    <name type="synonym">Sorghum vulgare</name>
    <dbReference type="NCBI Taxonomy" id="4558"/>
    <lineage>
        <taxon>Eukaryota</taxon>
        <taxon>Viridiplantae</taxon>
        <taxon>Streptophyta</taxon>
        <taxon>Embryophyta</taxon>
        <taxon>Tracheophyta</taxon>
        <taxon>Spermatophyta</taxon>
        <taxon>Magnoliopsida</taxon>
        <taxon>Liliopsida</taxon>
        <taxon>Poales</taxon>
        <taxon>Poaceae</taxon>
        <taxon>PACMAD clade</taxon>
        <taxon>Panicoideae</taxon>
        <taxon>Andropogonodae</taxon>
        <taxon>Andropogoneae</taxon>
        <taxon>Sorghinae</taxon>
        <taxon>Sorghum</taxon>
    </lineage>
</organism>
<dbReference type="PANTHER" id="PTHR33322">
    <property type="entry name" value="BAG DOMAIN CONTAINING PROTEIN, EXPRESSED"/>
    <property type="match status" value="1"/>
</dbReference>
<dbReference type="InterPro" id="IPR040400">
    <property type="entry name" value="BAG5/6/7/8"/>
</dbReference>
<dbReference type="EMBL" id="AF527809">
    <property type="protein sequence ID" value="AAM94333.1"/>
    <property type="molecule type" value="Genomic_DNA"/>
</dbReference>
<evidence type="ECO:0000259" key="3">
    <source>
        <dbReference type="Pfam" id="PF02179"/>
    </source>
</evidence>
<gene>
    <name evidence="4" type="primary">SB234M12.19</name>
</gene>
<dbReference type="ExpressionAtlas" id="Q8LJW5">
    <property type="expression patterns" value="baseline"/>
</dbReference>
<keyword evidence="1" id="KW-0143">Chaperone</keyword>
<dbReference type="GO" id="GO:0051087">
    <property type="term" value="F:protein-folding chaperone binding"/>
    <property type="evidence" value="ECO:0007669"/>
    <property type="project" value="InterPro"/>
</dbReference>
<reference evidence="4" key="1">
    <citation type="journal article" date="2002" name="Genome Res.">
        <title>Mosaic organization of orthologous sequences in grass genomes.</title>
        <authorList>
            <person name="Song R."/>
            <person name="Llaca V."/>
            <person name="Messing J."/>
        </authorList>
    </citation>
    <scope>NUCLEOTIDE SEQUENCE</scope>
</reference>
<name>Q8LJW5_SORBI</name>
<proteinExistence type="predicted"/>
<feature type="region of interest" description="Disordered" evidence="2">
    <location>
        <begin position="201"/>
        <end position="244"/>
    </location>
</feature>
<evidence type="ECO:0000256" key="2">
    <source>
        <dbReference type="SAM" id="MobiDB-lite"/>
    </source>
</evidence>
<feature type="compositionally biased region" description="Acidic residues" evidence="2">
    <location>
        <begin position="276"/>
        <end position="285"/>
    </location>
</feature>
<dbReference type="Pfam" id="PF02179">
    <property type="entry name" value="BAG"/>
    <property type="match status" value="1"/>
</dbReference>
<dbReference type="HOGENOM" id="CLU_059259_0_0_1"/>
<feature type="region of interest" description="Disordered" evidence="2">
    <location>
        <begin position="276"/>
        <end position="297"/>
    </location>
</feature>
<dbReference type="InterPro" id="IPR003103">
    <property type="entry name" value="BAG_domain"/>
</dbReference>
<evidence type="ECO:0000313" key="4">
    <source>
        <dbReference type="EMBL" id="AAM94333.1"/>
    </source>
</evidence>
<feature type="region of interest" description="Disordered" evidence="2">
    <location>
        <begin position="50"/>
        <end position="100"/>
    </location>
</feature>
<sequence length="432" mass="47310">MASRRRRFSGGYDPYGFFGGYDPYDGYETYYTAAPYETYYTTSPYEAYYQQQPAPTRSSAPTKPAPRPARETKAAFSIPVHGPDSEPERETKAARKAGSRADDVGVVQVMSAEEAAVRMQAAARGFLTRKSVRAVHEVQQEAEQVQMCEVETLVTDPRARAAVAEQLMRMLLRLDAVRGAREYRRKITKWVLALQDAIDTLETKPPAPSTSAGEGEEEEEEADANAPEATATVTATKMAEESAVPPELLDAAEHGTEMENIIEAEVDEAIAGGEPDEVEVGEEQEKEAVPGDANVDLDELADSDAEGEWEMVTEENEHAAPVAAMSDDQEPPPCNELPADPLETSSTTSAGGAASDGVDVRKVMEMVVALCEQSAKQGAVIGALAERVDMLERTLRRMEEAESCRRRSKKLSAEGEWKEQQQVLQRLMTHSR</sequence>
<feature type="region of interest" description="Disordered" evidence="2">
    <location>
        <begin position="323"/>
        <end position="356"/>
    </location>
</feature>
<feature type="compositionally biased region" description="Low complexity" evidence="2">
    <location>
        <begin position="344"/>
        <end position="356"/>
    </location>
</feature>
<evidence type="ECO:0000256" key="1">
    <source>
        <dbReference type="ARBA" id="ARBA00023186"/>
    </source>
</evidence>
<dbReference type="AlphaFoldDB" id="Q8LJW5"/>
<feature type="compositionally biased region" description="Acidic residues" evidence="2">
    <location>
        <begin position="214"/>
        <end position="223"/>
    </location>
</feature>
<accession>Q8LJW5</accession>
<dbReference type="PROSITE" id="PS50096">
    <property type="entry name" value="IQ"/>
    <property type="match status" value="1"/>
</dbReference>
<protein>
    <submittedName>
        <fullName evidence="4">Uncharacterized protein SB234M12.19</fullName>
    </submittedName>
</protein>
<feature type="domain" description="BAG" evidence="3">
    <location>
        <begin position="137"/>
        <end position="200"/>
    </location>
</feature>
<feature type="compositionally biased region" description="Polar residues" evidence="2">
    <location>
        <begin position="50"/>
        <end position="61"/>
    </location>
</feature>
<feature type="compositionally biased region" description="Basic and acidic residues" evidence="2">
    <location>
        <begin position="83"/>
        <end position="100"/>
    </location>
</feature>